<evidence type="ECO:0000313" key="1">
    <source>
        <dbReference type="EMBL" id="AYN58905.1"/>
    </source>
</evidence>
<dbReference type="Proteomes" id="UP000269345">
    <property type="component" value="Segment"/>
</dbReference>
<name>A0A3G2KIS3_9CAUD</name>
<reference evidence="1 2" key="1">
    <citation type="submission" date="2018-09" db="EMBL/GenBank/DDBJ databases">
        <authorList>
            <person name="Rimple P.A."/>
            <person name="Stoner T.H."/>
            <person name="Garlena R.A."/>
            <person name="Russell D.A."/>
            <person name="Pope W.H."/>
            <person name="Jacobs-Sera D."/>
            <person name="Hatfull G.F."/>
        </authorList>
    </citation>
    <scope>NUCLEOTIDE SEQUENCE [LARGE SCALE GENOMIC DNA]</scope>
</reference>
<protein>
    <submittedName>
        <fullName evidence="1">Helix-turn-helix DNA-binding domain protein</fullName>
    </submittedName>
</protein>
<dbReference type="RefSeq" id="YP_010655800.1">
    <property type="nucleotide sequence ID" value="NC_070831.1"/>
</dbReference>
<sequence>MRGRPPRVNKQEFLRLHHEGLSAPRLAKRFGITDRHVTRLRKELGVAQPSPFANRRVDSEWLARAAQLLDDGAPVKEVAMTLGCTEATVNRHFPGRGWDPSTVGRHARAVRTASEELQLLHITPLYTNRRYPV</sequence>
<organism evidence="1 2">
    <name type="scientific">Arthrobacter phage Richie</name>
    <dbReference type="NCBI Taxonomy" id="2419967"/>
    <lineage>
        <taxon>Viruses</taxon>
        <taxon>Duplodnaviria</taxon>
        <taxon>Heunggongvirae</taxon>
        <taxon>Uroviricota</taxon>
        <taxon>Caudoviricetes</taxon>
        <taxon>Richievirus</taxon>
        <taxon>Richievirus richie</taxon>
    </lineage>
</organism>
<evidence type="ECO:0000313" key="2">
    <source>
        <dbReference type="Proteomes" id="UP000269345"/>
    </source>
</evidence>
<dbReference type="Gene3D" id="1.10.10.60">
    <property type="entry name" value="Homeodomain-like"/>
    <property type="match status" value="1"/>
</dbReference>
<dbReference type="EMBL" id="MH834625">
    <property type="protein sequence ID" value="AYN58905.1"/>
    <property type="molecule type" value="Genomic_DNA"/>
</dbReference>
<dbReference type="KEGG" id="vg:77931668"/>
<dbReference type="GO" id="GO:0003677">
    <property type="term" value="F:DNA binding"/>
    <property type="evidence" value="ECO:0007669"/>
    <property type="project" value="UniProtKB-KW"/>
</dbReference>
<proteinExistence type="predicted"/>
<keyword evidence="1" id="KW-0238">DNA-binding</keyword>
<gene>
    <name evidence="1" type="primary">79</name>
    <name evidence="1" type="ORF">PBI_RICHIE_79</name>
</gene>
<keyword evidence="2" id="KW-1185">Reference proteome</keyword>
<dbReference type="GeneID" id="77931668"/>
<accession>A0A3G2KIS3</accession>